<dbReference type="InterPro" id="IPR020084">
    <property type="entry name" value="NUDIX_hydrolase_CS"/>
</dbReference>
<dbReference type="SUPFAM" id="SSF55811">
    <property type="entry name" value="Nudix"/>
    <property type="match status" value="1"/>
</dbReference>
<dbReference type="InterPro" id="IPR000086">
    <property type="entry name" value="NUDIX_hydrolase_dom"/>
</dbReference>
<dbReference type="PROSITE" id="PS51462">
    <property type="entry name" value="NUDIX"/>
    <property type="match status" value="1"/>
</dbReference>
<evidence type="ECO:0000313" key="4">
    <source>
        <dbReference type="EMBL" id="PJE60813.1"/>
    </source>
</evidence>
<dbReference type="CDD" id="cd18873">
    <property type="entry name" value="NUDIX_NadM_like"/>
    <property type="match status" value="1"/>
</dbReference>
<evidence type="ECO:0000259" key="3">
    <source>
        <dbReference type="PROSITE" id="PS51462"/>
    </source>
</evidence>
<protein>
    <submittedName>
        <fullName evidence="4">ADP-ribose pyrophosphatase</fullName>
    </submittedName>
</protein>
<sequence length="149" mass="17004">MQNKKGIFCPKCGQYKNNRPVTVDSLIVKNNKILLVKRSGYPYKDYWALPGGFVDRDETVEEAVCRETYEETGLTVIFLKLLGVYSSPDRHPKQLIAVLFFVKFTGVPKPGDDAAECKFFPLDSLPLPLAFDHEKMIKDYLGRKNESPR</sequence>
<dbReference type="EMBL" id="PFEB01000028">
    <property type="protein sequence ID" value="PJE60813.1"/>
    <property type="molecule type" value="Genomic_DNA"/>
</dbReference>
<dbReference type="AlphaFoldDB" id="A0A2M8KLL3"/>
<evidence type="ECO:0000256" key="2">
    <source>
        <dbReference type="RuleBase" id="RU003476"/>
    </source>
</evidence>
<feature type="domain" description="Nudix hydrolase" evidence="3">
    <location>
        <begin position="18"/>
        <end position="141"/>
    </location>
</feature>
<dbReference type="InterPro" id="IPR015797">
    <property type="entry name" value="NUDIX_hydrolase-like_dom_sf"/>
</dbReference>
<gene>
    <name evidence="4" type="ORF">COU86_02320</name>
</gene>
<evidence type="ECO:0000256" key="1">
    <source>
        <dbReference type="ARBA" id="ARBA00022801"/>
    </source>
</evidence>
<dbReference type="PANTHER" id="PTHR43736:SF1">
    <property type="entry name" value="DIHYDRONEOPTERIN TRIPHOSPHATE DIPHOSPHATASE"/>
    <property type="match status" value="1"/>
</dbReference>
<comment type="similarity">
    <text evidence="2">Belongs to the Nudix hydrolase family.</text>
</comment>
<dbReference type="Pfam" id="PF00293">
    <property type="entry name" value="NUDIX"/>
    <property type="match status" value="1"/>
</dbReference>
<organism evidence="4 5">
    <name type="scientific">Candidatus Roizmanbacteria bacterium CG10_big_fil_rev_8_21_14_0_10_36_26</name>
    <dbReference type="NCBI Taxonomy" id="1974851"/>
    <lineage>
        <taxon>Bacteria</taxon>
        <taxon>Candidatus Roizmaniibacteriota</taxon>
    </lineage>
</organism>
<name>A0A2M8KLL3_9BACT</name>
<comment type="caution">
    <text evidence="4">The sequence shown here is derived from an EMBL/GenBank/DDBJ whole genome shotgun (WGS) entry which is preliminary data.</text>
</comment>
<dbReference type="PROSITE" id="PS00893">
    <property type="entry name" value="NUDIX_BOX"/>
    <property type="match status" value="1"/>
</dbReference>
<dbReference type="PRINTS" id="PR00502">
    <property type="entry name" value="NUDIXFAMILY"/>
</dbReference>
<keyword evidence="1 2" id="KW-0378">Hydrolase</keyword>
<dbReference type="PANTHER" id="PTHR43736">
    <property type="entry name" value="ADP-RIBOSE PYROPHOSPHATASE"/>
    <property type="match status" value="1"/>
</dbReference>
<accession>A0A2M8KLL3</accession>
<reference evidence="5" key="1">
    <citation type="submission" date="2017-09" db="EMBL/GenBank/DDBJ databases">
        <title>Depth-based differentiation of microbial function through sediment-hosted aquifers and enrichment of novel symbionts in the deep terrestrial subsurface.</title>
        <authorList>
            <person name="Probst A.J."/>
            <person name="Ladd B."/>
            <person name="Jarett J.K."/>
            <person name="Geller-Mcgrath D.E."/>
            <person name="Sieber C.M.K."/>
            <person name="Emerson J.B."/>
            <person name="Anantharaman K."/>
            <person name="Thomas B.C."/>
            <person name="Malmstrom R."/>
            <person name="Stieglmeier M."/>
            <person name="Klingl A."/>
            <person name="Woyke T."/>
            <person name="Ryan C.M."/>
            <person name="Banfield J.F."/>
        </authorList>
    </citation>
    <scope>NUCLEOTIDE SEQUENCE [LARGE SCALE GENOMIC DNA]</scope>
</reference>
<dbReference type="Gene3D" id="3.90.79.10">
    <property type="entry name" value="Nucleoside Triphosphate Pyrophosphohydrolase"/>
    <property type="match status" value="1"/>
</dbReference>
<dbReference type="Proteomes" id="UP000231434">
    <property type="component" value="Unassembled WGS sequence"/>
</dbReference>
<evidence type="ECO:0000313" key="5">
    <source>
        <dbReference type="Proteomes" id="UP000231434"/>
    </source>
</evidence>
<dbReference type="GO" id="GO:0016787">
    <property type="term" value="F:hydrolase activity"/>
    <property type="evidence" value="ECO:0007669"/>
    <property type="project" value="UniProtKB-KW"/>
</dbReference>
<dbReference type="InterPro" id="IPR020476">
    <property type="entry name" value="Nudix_hydrolase"/>
</dbReference>
<proteinExistence type="inferred from homology"/>